<gene>
    <name evidence="2" type="ORF">LY89DRAFT_736925</name>
</gene>
<accession>A0A194X157</accession>
<keyword evidence="3" id="KW-1185">Reference proteome</keyword>
<protein>
    <submittedName>
        <fullName evidence="2">Uncharacterized protein</fullName>
    </submittedName>
</protein>
<evidence type="ECO:0000313" key="3">
    <source>
        <dbReference type="Proteomes" id="UP000070700"/>
    </source>
</evidence>
<sequence>MPSARIQKRAASQRKLNGVGQADPAPQRRSPRLRSKVNAPSVARGLDRLQYPQYPLSAEGRPARLEAVGAVDARSRPRIPVPNTSAATPVSSPEALQGSNSRRIDSRQTRKRKLKAHQENSPEKPIKKARLTERNLRALEKMARTGKSGKSSRQSTSTTTTDKDFGPRLMKNGVVFDDLDVQPPDDVETLKDLLD</sequence>
<feature type="compositionally biased region" description="Polar residues" evidence="1">
    <location>
        <begin position="82"/>
        <end position="91"/>
    </location>
</feature>
<dbReference type="InParanoid" id="A0A194X157"/>
<reference evidence="2 3" key="1">
    <citation type="submission" date="2015-10" db="EMBL/GenBank/DDBJ databases">
        <title>Full genome of DAOMC 229536 Phialocephala scopiformis, a fungal endophyte of spruce producing the potent anti-insectan compound rugulosin.</title>
        <authorList>
            <consortium name="DOE Joint Genome Institute"/>
            <person name="Walker A.K."/>
            <person name="Frasz S.L."/>
            <person name="Seifert K.A."/>
            <person name="Miller J.D."/>
            <person name="Mondo S.J."/>
            <person name="Labutti K."/>
            <person name="Lipzen A."/>
            <person name="Dockter R."/>
            <person name="Kennedy M."/>
            <person name="Grigoriev I.V."/>
            <person name="Spatafora J.W."/>
        </authorList>
    </citation>
    <scope>NUCLEOTIDE SEQUENCE [LARGE SCALE GENOMIC DNA]</scope>
    <source>
        <strain evidence="2 3">CBS 120377</strain>
    </source>
</reference>
<organism evidence="2 3">
    <name type="scientific">Mollisia scopiformis</name>
    <name type="common">Conifer needle endophyte fungus</name>
    <name type="synonym">Phialocephala scopiformis</name>
    <dbReference type="NCBI Taxonomy" id="149040"/>
    <lineage>
        <taxon>Eukaryota</taxon>
        <taxon>Fungi</taxon>
        <taxon>Dikarya</taxon>
        <taxon>Ascomycota</taxon>
        <taxon>Pezizomycotina</taxon>
        <taxon>Leotiomycetes</taxon>
        <taxon>Helotiales</taxon>
        <taxon>Mollisiaceae</taxon>
        <taxon>Mollisia</taxon>
    </lineage>
</organism>
<evidence type="ECO:0000256" key="1">
    <source>
        <dbReference type="SAM" id="MobiDB-lite"/>
    </source>
</evidence>
<dbReference type="Proteomes" id="UP000070700">
    <property type="component" value="Unassembled WGS sequence"/>
</dbReference>
<dbReference type="AlphaFoldDB" id="A0A194X157"/>
<feature type="region of interest" description="Disordered" evidence="1">
    <location>
        <begin position="1"/>
        <end position="195"/>
    </location>
</feature>
<evidence type="ECO:0000313" key="2">
    <source>
        <dbReference type="EMBL" id="KUJ13926.1"/>
    </source>
</evidence>
<feature type="compositionally biased region" description="Low complexity" evidence="1">
    <location>
        <begin position="145"/>
        <end position="160"/>
    </location>
</feature>
<feature type="compositionally biased region" description="Basic and acidic residues" evidence="1">
    <location>
        <begin position="116"/>
        <end position="143"/>
    </location>
</feature>
<dbReference type="KEGG" id="psco:LY89DRAFT_736925"/>
<dbReference type="EMBL" id="KQ947421">
    <property type="protein sequence ID" value="KUJ13926.1"/>
    <property type="molecule type" value="Genomic_DNA"/>
</dbReference>
<proteinExistence type="predicted"/>
<name>A0A194X157_MOLSC</name>
<dbReference type="GeneID" id="28829915"/>
<dbReference type="RefSeq" id="XP_018068281.1">
    <property type="nucleotide sequence ID" value="XM_018220189.1"/>
</dbReference>
<feature type="compositionally biased region" description="Basic residues" evidence="1">
    <location>
        <begin position="1"/>
        <end position="12"/>
    </location>
</feature>
<feature type="compositionally biased region" description="Acidic residues" evidence="1">
    <location>
        <begin position="177"/>
        <end position="187"/>
    </location>
</feature>